<dbReference type="AlphaFoldDB" id="A0A139A6E8"/>
<feature type="zinc finger region" description="C3H1-type" evidence="5">
    <location>
        <begin position="32"/>
        <end position="60"/>
    </location>
</feature>
<proteinExistence type="predicted"/>
<feature type="domain" description="C3H1-type" evidence="6">
    <location>
        <begin position="32"/>
        <end position="60"/>
    </location>
</feature>
<organism evidence="7 8">
    <name type="scientific">Gonapodya prolifera (strain JEL478)</name>
    <name type="common">Monoblepharis prolifera</name>
    <dbReference type="NCBI Taxonomy" id="1344416"/>
    <lineage>
        <taxon>Eukaryota</taxon>
        <taxon>Fungi</taxon>
        <taxon>Fungi incertae sedis</taxon>
        <taxon>Chytridiomycota</taxon>
        <taxon>Chytridiomycota incertae sedis</taxon>
        <taxon>Monoblepharidomycetes</taxon>
        <taxon>Monoblepharidales</taxon>
        <taxon>Gonapodyaceae</taxon>
        <taxon>Gonapodya</taxon>
    </lineage>
</organism>
<dbReference type="Pfam" id="PF00642">
    <property type="entry name" value="zf-CCCH"/>
    <property type="match status" value="2"/>
</dbReference>
<keyword evidence="8" id="KW-1185">Reference proteome</keyword>
<dbReference type="PANTHER" id="PTHR12547">
    <property type="entry name" value="CCCH ZINC FINGER/TIS11-RELATED"/>
    <property type="match status" value="1"/>
</dbReference>
<name>A0A139A6E8_GONPJ</name>
<dbReference type="SMART" id="SM00356">
    <property type="entry name" value="ZnF_C3H1"/>
    <property type="match status" value="2"/>
</dbReference>
<dbReference type="SUPFAM" id="SSF90229">
    <property type="entry name" value="CCCH zinc finger"/>
    <property type="match status" value="2"/>
</dbReference>
<dbReference type="Gene3D" id="4.10.1000.10">
    <property type="entry name" value="Zinc finger, CCCH-type"/>
    <property type="match status" value="2"/>
</dbReference>
<evidence type="ECO:0000256" key="4">
    <source>
        <dbReference type="ARBA" id="ARBA00022833"/>
    </source>
</evidence>
<dbReference type="InterPro" id="IPR045877">
    <property type="entry name" value="ZFP36-like"/>
</dbReference>
<evidence type="ECO:0000259" key="6">
    <source>
        <dbReference type="PROSITE" id="PS50103"/>
    </source>
</evidence>
<feature type="domain" description="C3H1-type" evidence="6">
    <location>
        <begin position="1"/>
        <end position="22"/>
    </location>
</feature>
<dbReference type="PANTHER" id="PTHR12547:SF18">
    <property type="entry name" value="PROTEIN TIS11"/>
    <property type="match status" value="1"/>
</dbReference>
<dbReference type="PROSITE" id="PS50103">
    <property type="entry name" value="ZF_C3H1"/>
    <property type="match status" value="2"/>
</dbReference>
<evidence type="ECO:0000256" key="2">
    <source>
        <dbReference type="ARBA" id="ARBA00022737"/>
    </source>
</evidence>
<protein>
    <recommendedName>
        <fullName evidence="6">C3H1-type domain-containing protein</fullName>
    </recommendedName>
</protein>
<sequence length="72" mass="8282">RSWEETGTCRYGTKCQFAHSEAELRAVERHPKYKTELCKTFWESGTCPYGKRCCFIHTTKVSLSNASLMTLS</sequence>
<gene>
    <name evidence="7" type="ORF">M427DRAFT_101647</name>
</gene>
<evidence type="ECO:0000256" key="5">
    <source>
        <dbReference type="PROSITE-ProRule" id="PRU00723"/>
    </source>
</evidence>
<keyword evidence="1 5" id="KW-0479">Metal-binding</keyword>
<dbReference type="FunFam" id="4.10.1000.10:FF:000002">
    <property type="entry name" value="Zinc finger protein 36, C3H1 type-like 1"/>
    <property type="match status" value="1"/>
</dbReference>
<dbReference type="Proteomes" id="UP000070544">
    <property type="component" value="Unassembled WGS sequence"/>
</dbReference>
<evidence type="ECO:0000313" key="7">
    <source>
        <dbReference type="EMBL" id="KXS12015.1"/>
    </source>
</evidence>
<accession>A0A139A6E8</accession>
<evidence type="ECO:0000256" key="3">
    <source>
        <dbReference type="ARBA" id="ARBA00022771"/>
    </source>
</evidence>
<keyword evidence="3 5" id="KW-0863">Zinc-finger</keyword>
<feature type="non-terminal residue" evidence="7">
    <location>
        <position position="1"/>
    </location>
</feature>
<dbReference type="InterPro" id="IPR000571">
    <property type="entry name" value="Znf_CCCH"/>
</dbReference>
<evidence type="ECO:0000256" key="1">
    <source>
        <dbReference type="ARBA" id="ARBA00022723"/>
    </source>
</evidence>
<dbReference type="EMBL" id="KQ965792">
    <property type="protein sequence ID" value="KXS12015.1"/>
    <property type="molecule type" value="Genomic_DNA"/>
</dbReference>
<reference evidence="7 8" key="1">
    <citation type="journal article" date="2015" name="Genome Biol. Evol.">
        <title>Phylogenomic analyses indicate that early fungi evolved digesting cell walls of algal ancestors of land plants.</title>
        <authorList>
            <person name="Chang Y."/>
            <person name="Wang S."/>
            <person name="Sekimoto S."/>
            <person name="Aerts A.L."/>
            <person name="Choi C."/>
            <person name="Clum A."/>
            <person name="LaButti K.M."/>
            <person name="Lindquist E.A."/>
            <person name="Yee Ngan C."/>
            <person name="Ohm R.A."/>
            <person name="Salamov A.A."/>
            <person name="Grigoriev I.V."/>
            <person name="Spatafora J.W."/>
            <person name="Berbee M.L."/>
        </authorList>
    </citation>
    <scope>NUCLEOTIDE SEQUENCE [LARGE SCALE GENOMIC DNA]</scope>
    <source>
        <strain evidence="7 8">JEL478</strain>
    </source>
</reference>
<dbReference type="GO" id="GO:0008270">
    <property type="term" value="F:zinc ion binding"/>
    <property type="evidence" value="ECO:0007669"/>
    <property type="project" value="UniProtKB-KW"/>
</dbReference>
<feature type="zinc finger region" description="C3H1-type" evidence="5">
    <location>
        <begin position="1"/>
        <end position="22"/>
    </location>
</feature>
<keyword evidence="2" id="KW-0677">Repeat</keyword>
<dbReference type="STRING" id="1344416.A0A139A6E8"/>
<dbReference type="OMA" id="WEESGSC"/>
<dbReference type="InterPro" id="IPR036855">
    <property type="entry name" value="Znf_CCCH_sf"/>
</dbReference>
<keyword evidence="4 5" id="KW-0862">Zinc</keyword>
<dbReference type="GO" id="GO:0003729">
    <property type="term" value="F:mRNA binding"/>
    <property type="evidence" value="ECO:0007669"/>
    <property type="project" value="InterPro"/>
</dbReference>
<dbReference type="OrthoDB" id="410307at2759"/>
<evidence type="ECO:0000313" key="8">
    <source>
        <dbReference type="Proteomes" id="UP000070544"/>
    </source>
</evidence>